<gene>
    <name evidence="2" type="ORF">NCTC5053_04713</name>
</gene>
<proteinExistence type="predicted"/>
<organism evidence="2 3">
    <name type="scientific">Klebsiella pneumoniae</name>
    <dbReference type="NCBI Taxonomy" id="573"/>
    <lineage>
        <taxon>Bacteria</taxon>
        <taxon>Pseudomonadati</taxon>
        <taxon>Pseudomonadota</taxon>
        <taxon>Gammaproteobacteria</taxon>
        <taxon>Enterobacterales</taxon>
        <taxon>Enterobacteriaceae</taxon>
        <taxon>Klebsiella/Raoultella group</taxon>
        <taxon>Klebsiella</taxon>
        <taxon>Klebsiella pneumoniae complex</taxon>
    </lineage>
</organism>
<keyword evidence="1" id="KW-1133">Transmembrane helix</keyword>
<keyword evidence="1" id="KW-0812">Transmembrane</keyword>
<evidence type="ECO:0000313" key="3">
    <source>
        <dbReference type="Proteomes" id="UP000254387"/>
    </source>
</evidence>
<sequence length="111" mass="12931">MTHVVNLLPWRDLRRRQRLRYVLLLTIGIVLLGGMGLLVSRTARLQRDFLATLHTTADAQLLASLKQREQAMREAWQQHQRQRQQYQRRSAIAAWQPRLQALAADLPAQRG</sequence>
<dbReference type="AlphaFoldDB" id="A0A378BIR4"/>
<name>A0A378BIR4_KLEPN</name>
<feature type="transmembrane region" description="Helical" evidence="1">
    <location>
        <begin position="21"/>
        <end position="39"/>
    </location>
</feature>
<dbReference type="EMBL" id="UGMN01000004">
    <property type="protein sequence ID" value="STV43241.1"/>
    <property type="molecule type" value="Genomic_DNA"/>
</dbReference>
<protein>
    <submittedName>
        <fullName evidence="2">Type IV pilus biogenesis protein PilN</fullName>
    </submittedName>
</protein>
<dbReference type="Proteomes" id="UP000254387">
    <property type="component" value="Unassembled WGS sequence"/>
</dbReference>
<keyword evidence="1" id="KW-0472">Membrane</keyword>
<evidence type="ECO:0000313" key="2">
    <source>
        <dbReference type="EMBL" id="STV43241.1"/>
    </source>
</evidence>
<reference evidence="2 3" key="1">
    <citation type="submission" date="2018-06" db="EMBL/GenBank/DDBJ databases">
        <authorList>
            <consortium name="Pathogen Informatics"/>
            <person name="Doyle S."/>
        </authorList>
    </citation>
    <scope>NUCLEOTIDE SEQUENCE [LARGE SCALE GENOMIC DNA]</scope>
    <source>
        <strain evidence="2 3">NCTC5053</strain>
    </source>
</reference>
<accession>A0A378BIR4</accession>
<evidence type="ECO:0000256" key="1">
    <source>
        <dbReference type="SAM" id="Phobius"/>
    </source>
</evidence>